<evidence type="ECO:0000256" key="1">
    <source>
        <dbReference type="SAM" id="MobiDB-lite"/>
    </source>
</evidence>
<gene>
    <name evidence="2" type="ORF">UC8_36080</name>
</gene>
<feature type="region of interest" description="Disordered" evidence="1">
    <location>
        <begin position="27"/>
        <end position="61"/>
    </location>
</feature>
<dbReference type="Proteomes" id="UP000325286">
    <property type="component" value="Chromosome"/>
</dbReference>
<organism evidence="2 3">
    <name type="scientific">Roseimaritima ulvae</name>
    <dbReference type="NCBI Taxonomy" id="980254"/>
    <lineage>
        <taxon>Bacteria</taxon>
        <taxon>Pseudomonadati</taxon>
        <taxon>Planctomycetota</taxon>
        <taxon>Planctomycetia</taxon>
        <taxon>Pirellulales</taxon>
        <taxon>Pirellulaceae</taxon>
        <taxon>Roseimaritima</taxon>
    </lineage>
</organism>
<dbReference type="AlphaFoldDB" id="A0A5B9R5S4"/>
<sequence>MPVAEVARLWSLSPSLWEGREERAGRVRWTRRSLGRSPLPKNPPLADARPSQGEGEVLPSQAPISGEIGYAQAKAAQTVSAAAMVCSISASVCVRLKNMASNWLQGR</sequence>
<keyword evidence="3" id="KW-1185">Reference proteome</keyword>
<dbReference type="EMBL" id="CP042914">
    <property type="protein sequence ID" value="QEG41583.1"/>
    <property type="molecule type" value="Genomic_DNA"/>
</dbReference>
<evidence type="ECO:0000313" key="2">
    <source>
        <dbReference type="EMBL" id="QEG41583.1"/>
    </source>
</evidence>
<name>A0A5B9R5S4_9BACT</name>
<dbReference type="KEGG" id="rul:UC8_36080"/>
<protein>
    <submittedName>
        <fullName evidence="2">Uncharacterized protein</fullName>
    </submittedName>
</protein>
<proteinExistence type="predicted"/>
<evidence type="ECO:0000313" key="3">
    <source>
        <dbReference type="Proteomes" id="UP000325286"/>
    </source>
</evidence>
<accession>A0A5B9R5S4</accession>
<reference evidence="2 3" key="1">
    <citation type="submission" date="2019-08" db="EMBL/GenBank/DDBJ databases">
        <title>Deep-cultivation of Planctomycetes and their phenomic and genomic characterization uncovers novel biology.</title>
        <authorList>
            <person name="Wiegand S."/>
            <person name="Jogler M."/>
            <person name="Boedeker C."/>
            <person name="Pinto D."/>
            <person name="Vollmers J."/>
            <person name="Rivas-Marin E."/>
            <person name="Kohn T."/>
            <person name="Peeters S.H."/>
            <person name="Heuer A."/>
            <person name="Rast P."/>
            <person name="Oberbeckmann S."/>
            <person name="Bunk B."/>
            <person name="Jeske O."/>
            <person name="Meyerdierks A."/>
            <person name="Storesund J.E."/>
            <person name="Kallscheuer N."/>
            <person name="Luecker S."/>
            <person name="Lage O.M."/>
            <person name="Pohl T."/>
            <person name="Merkel B.J."/>
            <person name="Hornburger P."/>
            <person name="Mueller R.-W."/>
            <person name="Bruemmer F."/>
            <person name="Labrenz M."/>
            <person name="Spormann A.M."/>
            <person name="Op den Camp H."/>
            <person name="Overmann J."/>
            <person name="Amann R."/>
            <person name="Jetten M.S.M."/>
            <person name="Mascher T."/>
            <person name="Medema M.H."/>
            <person name="Devos D.P."/>
            <person name="Kaster A.-K."/>
            <person name="Ovreas L."/>
            <person name="Rohde M."/>
            <person name="Galperin M.Y."/>
            <person name="Jogler C."/>
        </authorList>
    </citation>
    <scope>NUCLEOTIDE SEQUENCE [LARGE SCALE GENOMIC DNA]</scope>
    <source>
        <strain evidence="2 3">UC8</strain>
    </source>
</reference>